<dbReference type="GO" id="GO:0003697">
    <property type="term" value="F:single-stranded DNA binding"/>
    <property type="evidence" value="ECO:0007669"/>
    <property type="project" value="TreeGrafter"/>
</dbReference>
<dbReference type="GO" id="GO:0004527">
    <property type="term" value="F:exonuclease activity"/>
    <property type="evidence" value="ECO:0007669"/>
    <property type="project" value="UniProtKB-KW"/>
</dbReference>
<dbReference type="CDD" id="cd09193">
    <property type="entry name" value="PLDc_mTdp1_1"/>
    <property type="match status" value="1"/>
</dbReference>
<feature type="binding site" evidence="10">
    <location>
        <position position="519"/>
    </location>
    <ligand>
        <name>substrate</name>
    </ligand>
</feature>
<feature type="active site" description="Nucleophile" evidence="9">
    <location>
        <position position="286"/>
    </location>
</feature>
<evidence type="ECO:0000256" key="9">
    <source>
        <dbReference type="PIRSR" id="PIRSR610347-1"/>
    </source>
</evidence>
<dbReference type="OrthoDB" id="47785at2759"/>
<keyword evidence="7" id="KW-0234">DNA repair</keyword>
<comment type="similarity">
    <text evidence="2">Belongs to the tyrosyl-DNA phosphodiesterase family.</text>
</comment>
<accession>A0A9J6BR85</accession>
<dbReference type="InterPro" id="IPR010347">
    <property type="entry name" value="Tdp1"/>
</dbReference>
<evidence type="ECO:0000256" key="3">
    <source>
        <dbReference type="ARBA" id="ARBA00022722"/>
    </source>
</evidence>
<dbReference type="Pfam" id="PF10283">
    <property type="entry name" value="zf-CCHH"/>
    <property type="match status" value="1"/>
</dbReference>
<organism evidence="14 15">
    <name type="scientific">Polypedilum vanderplanki</name>
    <name type="common">Sleeping chironomid midge</name>
    <dbReference type="NCBI Taxonomy" id="319348"/>
    <lineage>
        <taxon>Eukaryota</taxon>
        <taxon>Metazoa</taxon>
        <taxon>Ecdysozoa</taxon>
        <taxon>Arthropoda</taxon>
        <taxon>Hexapoda</taxon>
        <taxon>Insecta</taxon>
        <taxon>Pterygota</taxon>
        <taxon>Neoptera</taxon>
        <taxon>Endopterygota</taxon>
        <taxon>Diptera</taxon>
        <taxon>Nematocera</taxon>
        <taxon>Chironomoidea</taxon>
        <taxon>Chironomidae</taxon>
        <taxon>Chironominae</taxon>
        <taxon>Polypedilum</taxon>
        <taxon>Polypedilum</taxon>
    </lineage>
</organism>
<name>A0A9J6BR85_POLVA</name>
<feature type="region of interest" description="Disordered" evidence="12">
    <location>
        <begin position="133"/>
        <end position="154"/>
    </location>
</feature>
<feature type="compositionally biased region" description="Low complexity" evidence="12">
    <location>
        <begin position="101"/>
        <end position="112"/>
    </location>
</feature>
<keyword evidence="3" id="KW-0540">Nuclease</keyword>
<keyword evidence="5" id="KW-0378">Hydrolase</keyword>
<dbReference type="GO" id="GO:0017005">
    <property type="term" value="F:3'-tyrosyl-DNA phosphodiesterase activity"/>
    <property type="evidence" value="ECO:0007669"/>
    <property type="project" value="TreeGrafter"/>
</dbReference>
<comment type="subcellular location">
    <subcellularLocation>
        <location evidence="1">Nucleus</location>
    </subcellularLocation>
</comment>
<keyword evidence="6" id="KW-0269">Exonuclease</keyword>
<dbReference type="GO" id="GO:0003690">
    <property type="term" value="F:double-stranded DNA binding"/>
    <property type="evidence" value="ECO:0007669"/>
    <property type="project" value="TreeGrafter"/>
</dbReference>
<gene>
    <name evidence="14" type="ORF">PVAND_002399</name>
</gene>
<feature type="domain" description="PBZ-type" evidence="13">
    <location>
        <begin position="10"/>
        <end position="34"/>
    </location>
</feature>
<keyword evidence="8" id="KW-0539">Nucleus</keyword>
<evidence type="ECO:0000256" key="8">
    <source>
        <dbReference type="ARBA" id="ARBA00023242"/>
    </source>
</evidence>
<dbReference type="Gene3D" id="3.30.870.10">
    <property type="entry name" value="Endonuclease Chain A"/>
    <property type="match status" value="2"/>
</dbReference>
<evidence type="ECO:0000256" key="10">
    <source>
        <dbReference type="PIRSR" id="PIRSR610347-2"/>
    </source>
</evidence>
<evidence type="ECO:0000256" key="5">
    <source>
        <dbReference type="ARBA" id="ARBA00022801"/>
    </source>
</evidence>
<reference evidence="14" key="1">
    <citation type="submission" date="2021-03" db="EMBL/GenBank/DDBJ databases">
        <title>Chromosome level genome of the anhydrobiotic midge Polypedilum vanderplanki.</title>
        <authorList>
            <person name="Yoshida Y."/>
            <person name="Kikawada T."/>
            <person name="Gusev O."/>
        </authorList>
    </citation>
    <scope>NUCLEOTIDE SEQUENCE</scope>
    <source>
        <strain evidence="14">NIAS01</strain>
        <tissue evidence="14">Whole body or cell culture</tissue>
    </source>
</reference>
<evidence type="ECO:0000256" key="7">
    <source>
        <dbReference type="ARBA" id="ARBA00023204"/>
    </source>
</evidence>
<evidence type="ECO:0000256" key="12">
    <source>
        <dbReference type="SAM" id="MobiDB-lite"/>
    </source>
</evidence>
<keyword evidence="15" id="KW-1185">Reference proteome</keyword>
<dbReference type="GO" id="GO:0005634">
    <property type="term" value="C:nucleus"/>
    <property type="evidence" value="ECO:0007669"/>
    <property type="project" value="UniProtKB-SubCell"/>
</dbReference>
<evidence type="ECO:0000256" key="11">
    <source>
        <dbReference type="PIRSR" id="PIRSR610347-3"/>
    </source>
</evidence>
<protein>
    <recommendedName>
        <fullName evidence="13">PBZ-type domain-containing protein</fullName>
    </recommendedName>
</protein>
<dbReference type="EMBL" id="JADBJN010000003">
    <property type="protein sequence ID" value="KAG5672258.1"/>
    <property type="molecule type" value="Genomic_DNA"/>
</dbReference>
<dbReference type="PANTHER" id="PTHR12415:SF0">
    <property type="entry name" value="TYROSYL-DNA PHOSPHODIESTERASE 1"/>
    <property type="match status" value="1"/>
</dbReference>
<comment type="caution">
    <text evidence="14">The sequence shown here is derived from an EMBL/GenBank/DDBJ whole genome shotgun (WGS) entry which is preliminary data.</text>
</comment>
<evidence type="ECO:0000256" key="2">
    <source>
        <dbReference type="ARBA" id="ARBA00010205"/>
    </source>
</evidence>
<dbReference type="AlphaFoldDB" id="A0A9J6BR85"/>
<dbReference type="Proteomes" id="UP001107558">
    <property type="component" value="Chromosome 3"/>
</dbReference>
<evidence type="ECO:0000313" key="14">
    <source>
        <dbReference type="EMBL" id="KAG5672258.1"/>
    </source>
</evidence>
<dbReference type="InterPro" id="IPR019406">
    <property type="entry name" value="APLF_PBZ"/>
</dbReference>
<proteinExistence type="inferred from homology"/>
<evidence type="ECO:0000256" key="1">
    <source>
        <dbReference type="ARBA" id="ARBA00004123"/>
    </source>
</evidence>
<dbReference type="Pfam" id="PF06087">
    <property type="entry name" value="Tyr-DNA_phospho"/>
    <property type="match status" value="1"/>
</dbReference>
<keyword evidence="4" id="KW-0227">DNA damage</keyword>
<dbReference type="SUPFAM" id="SSF56024">
    <property type="entry name" value="Phospholipase D/nuclease"/>
    <property type="match status" value="2"/>
</dbReference>
<dbReference type="PANTHER" id="PTHR12415">
    <property type="entry name" value="TYROSYL-DNA PHOSPHODIESTERASE 1"/>
    <property type="match status" value="1"/>
</dbReference>
<evidence type="ECO:0000256" key="6">
    <source>
        <dbReference type="ARBA" id="ARBA00022839"/>
    </source>
</evidence>
<evidence type="ECO:0000256" key="4">
    <source>
        <dbReference type="ARBA" id="ARBA00022763"/>
    </source>
</evidence>
<feature type="site" description="Interaction with DNA" evidence="11">
    <location>
        <position position="540"/>
    </location>
</feature>
<evidence type="ECO:0000313" key="15">
    <source>
        <dbReference type="Proteomes" id="UP001107558"/>
    </source>
</evidence>
<sequence length="629" mass="71747">MDKRKNAQQKAPCRYGKLCFRLNPVHFDEYSHAHLDEILSKGCDENGEYSIPDDIIAGREKIAEQLKVLSEQKKLETKNPPAKVQKCNDDEKLKVDQSLPSTSSNTSITQSNLQKKQDMKDFFKERAEKFKTKDPKEMQAPESTKKAQQINEKKTMSDETLEKLMEQYVPVRLPRGRMAEKLRKAAPYNMFLTTVTSSPQTHHEPLSITFQELLDPSLGDLESSVQFNFVVDIGWLLAHYTFAKLRHLPLTIFYGSDEEGIADINKKIPNVTSIKVNVTTPFGLHHTKMMLFFYQDKSMRVVVSTANLYDDDWNNRVQGLWISDRLPPLAEGIPHSNNGESVTGFREDFIRYLMTYNLPKLQPIIAQIRSTDFSSVNVFFVASAPGTHQELGNKGIQFGHLRVARLLSENSAPIDDKCPIMIQASSIGNLGPNPQSYLLGEIANSFKKDSAPVGIRRVPPVKVVYPSLNNVLDSHDGIMGGGCLPFASSSYEKELWLKDYLYQWRAFSRHRNKAMPHIKSYCRYSDRGLYWFLLTSANISKSAWGTINKSNKISTSFRINSYEAGVLFFPRVIINKDRFPMNEAQQKDDNIPLFKLPYDSNILQYSVDDVPYTADYLKSYLIQRGLMTK</sequence>
<feature type="region of interest" description="Disordered" evidence="12">
    <location>
        <begin position="94"/>
        <end position="118"/>
    </location>
</feature>
<evidence type="ECO:0000259" key="13">
    <source>
        <dbReference type="Pfam" id="PF10283"/>
    </source>
</evidence>
<dbReference type="GO" id="GO:0006281">
    <property type="term" value="P:DNA repair"/>
    <property type="evidence" value="ECO:0007669"/>
    <property type="project" value="UniProtKB-KW"/>
</dbReference>
<feature type="active site" description="Proton donor/acceptor" evidence="9">
    <location>
        <position position="517"/>
    </location>
</feature>
<feature type="binding site" evidence="10">
    <location>
        <position position="288"/>
    </location>
    <ligand>
        <name>substrate</name>
    </ligand>
</feature>